<dbReference type="InterPro" id="IPR008928">
    <property type="entry name" value="6-hairpin_glycosidase_sf"/>
</dbReference>
<comment type="similarity">
    <text evidence="2">Belongs to the glycosyl hydrolase 8 (cellulase D) family.</text>
</comment>
<protein>
    <recommendedName>
        <fullName evidence="3">cellulase</fullName>
        <ecNumber evidence="3">3.2.1.4</ecNumber>
    </recommendedName>
</protein>
<organism evidence="9 10">
    <name type="scientific">Zestomonas carbonaria</name>
    <dbReference type="NCBI Taxonomy" id="2762745"/>
    <lineage>
        <taxon>Bacteria</taxon>
        <taxon>Pseudomonadati</taxon>
        <taxon>Pseudomonadota</taxon>
        <taxon>Gammaproteobacteria</taxon>
        <taxon>Pseudomonadales</taxon>
        <taxon>Pseudomonadaceae</taxon>
        <taxon>Zestomonas</taxon>
    </lineage>
</organism>
<accession>A0A7U7IAM5</accession>
<evidence type="ECO:0000256" key="8">
    <source>
        <dbReference type="SAM" id="SignalP"/>
    </source>
</evidence>
<keyword evidence="4 9" id="KW-0378">Hydrolase</keyword>
<keyword evidence="6 9" id="KW-0326">Glycosidase</keyword>
<keyword evidence="7" id="KW-0119">Carbohydrate metabolism</keyword>
<feature type="chain" id="PRO_5031294914" description="cellulase" evidence="8">
    <location>
        <begin position="20"/>
        <end position="361"/>
    </location>
</feature>
<dbReference type="PRINTS" id="PR00735">
    <property type="entry name" value="GLHYDRLASE8"/>
</dbReference>
<dbReference type="EC" id="3.2.1.4" evidence="3"/>
<dbReference type="InterPro" id="IPR002037">
    <property type="entry name" value="Glyco_hydro_8"/>
</dbReference>
<name>A0A7U7IAM5_9GAMM</name>
<evidence type="ECO:0000256" key="5">
    <source>
        <dbReference type="ARBA" id="ARBA00023001"/>
    </source>
</evidence>
<dbReference type="SUPFAM" id="SSF48208">
    <property type="entry name" value="Six-hairpin glycosidases"/>
    <property type="match status" value="1"/>
</dbReference>
<dbReference type="Proteomes" id="UP000583387">
    <property type="component" value="Unassembled WGS sequence"/>
</dbReference>
<keyword evidence="5" id="KW-0136">Cellulose degradation</keyword>
<dbReference type="GO" id="GO:0008810">
    <property type="term" value="F:cellulase activity"/>
    <property type="evidence" value="ECO:0007669"/>
    <property type="project" value="UniProtKB-EC"/>
</dbReference>
<dbReference type="AlphaFoldDB" id="A0A7U7IAM5"/>
<evidence type="ECO:0000313" key="10">
    <source>
        <dbReference type="Proteomes" id="UP000583387"/>
    </source>
</evidence>
<evidence type="ECO:0000256" key="2">
    <source>
        <dbReference type="ARBA" id="ARBA00009209"/>
    </source>
</evidence>
<dbReference type="EMBL" id="CAJFCI010000076">
    <property type="protein sequence ID" value="CAD5109614.1"/>
    <property type="molecule type" value="Genomic_DNA"/>
</dbReference>
<dbReference type="Gene3D" id="1.50.10.10">
    <property type="match status" value="1"/>
</dbReference>
<sequence>MRSVTAALLCLTLAGTADAGCAWPLWEQFRHGFVDAGGRVIDHSDPRTITTSEGQSYALFFALVAGDRPGFERLLRWTENNLAQGDLQRHLPAWLWGRTEDGRWQVLDDNSAADADLWIAYSLQEAGRLWRRDDYAELSTRLLALVRQHEVAVLPQLGPLLLPGAHGFASDGRWTLNPSYSPLPLLRSFAKRHPRGDWPEVLAATQRMLAETTASGFAPDWVDRQDDRWQPSQRSGWLGDYDAIRVYLWAGMQADADLQRYRPMLRYLEEHGYPPLRTDSQAGTAEGQGPPGFSAALLPLLGNTPDRQSLERQLERLANTSLAPQAYYDHVLSLFGLGWHEGRYRFTADGFLLLPNAEECP</sequence>
<evidence type="ECO:0000256" key="1">
    <source>
        <dbReference type="ARBA" id="ARBA00000966"/>
    </source>
</evidence>
<comment type="caution">
    <text evidence="9">The sequence shown here is derived from an EMBL/GenBank/DDBJ whole genome shotgun (WGS) entry which is preliminary data.</text>
</comment>
<feature type="signal peptide" evidence="8">
    <location>
        <begin position="1"/>
        <end position="19"/>
    </location>
</feature>
<dbReference type="GO" id="GO:0030245">
    <property type="term" value="P:cellulose catabolic process"/>
    <property type="evidence" value="ECO:0007669"/>
    <property type="project" value="UniProtKB-KW"/>
</dbReference>
<evidence type="ECO:0000256" key="6">
    <source>
        <dbReference type="ARBA" id="ARBA00023295"/>
    </source>
</evidence>
<evidence type="ECO:0000256" key="3">
    <source>
        <dbReference type="ARBA" id="ARBA00012601"/>
    </source>
</evidence>
<dbReference type="NCBIfam" id="NF008305">
    <property type="entry name" value="PRK11097.1"/>
    <property type="match status" value="1"/>
</dbReference>
<evidence type="ECO:0000256" key="4">
    <source>
        <dbReference type="ARBA" id="ARBA00022801"/>
    </source>
</evidence>
<keyword evidence="10" id="KW-1185">Reference proteome</keyword>
<dbReference type="RefSeq" id="WP_187672920.1">
    <property type="nucleotide sequence ID" value="NZ_CAJFCI010000076.1"/>
</dbReference>
<gene>
    <name evidence="9" type="primary">bcsZ</name>
    <name evidence="9" type="ORF">PSEWESI4_03920</name>
</gene>
<evidence type="ECO:0000256" key="7">
    <source>
        <dbReference type="ARBA" id="ARBA00023326"/>
    </source>
</evidence>
<keyword evidence="7" id="KW-0624">Polysaccharide degradation</keyword>
<keyword evidence="8" id="KW-0732">Signal</keyword>
<dbReference type="Pfam" id="PF01270">
    <property type="entry name" value="Glyco_hydro_8"/>
    <property type="match status" value="1"/>
</dbReference>
<reference evidence="9 10" key="1">
    <citation type="submission" date="2020-08" db="EMBL/GenBank/DDBJ databases">
        <authorList>
            <person name="Criscuolo A."/>
        </authorList>
    </citation>
    <scope>NUCLEOTIDE SEQUENCE [LARGE SCALE GENOMIC DNA]</scope>
    <source>
        <strain evidence="9">CIP111764</strain>
    </source>
</reference>
<comment type="catalytic activity">
    <reaction evidence="1">
        <text>Endohydrolysis of (1-&gt;4)-beta-D-glucosidic linkages in cellulose, lichenin and cereal beta-D-glucans.</text>
        <dbReference type="EC" id="3.2.1.4"/>
    </reaction>
</comment>
<evidence type="ECO:0000313" key="9">
    <source>
        <dbReference type="EMBL" id="CAD5109614.1"/>
    </source>
</evidence>
<proteinExistence type="inferred from homology"/>
<dbReference type="InterPro" id="IPR012341">
    <property type="entry name" value="6hp_glycosidase-like_sf"/>
</dbReference>